<dbReference type="EMBL" id="BQNB010016089">
    <property type="protein sequence ID" value="GJT47691.1"/>
    <property type="molecule type" value="Genomic_DNA"/>
</dbReference>
<evidence type="ECO:0000256" key="1">
    <source>
        <dbReference type="SAM" id="MobiDB-lite"/>
    </source>
</evidence>
<reference evidence="2" key="2">
    <citation type="submission" date="2022-01" db="EMBL/GenBank/DDBJ databases">
        <authorList>
            <person name="Yamashiro T."/>
            <person name="Shiraishi A."/>
            <person name="Satake H."/>
            <person name="Nakayama K."/>
        </authorList>
    </citation>
    <scope>NUCLEOTIDE SEQUENCE</scope>
</reference>
<evidence type="ECO:0000313" key="3">
    <source>
        <dbReference type="Proteomes" id="UP001151760"/>
    </source>
</evidence>
<organism evidence="2 3">
    <name type="scientific">Tanacetum coccineum</name>
    <dbReference type="NCBI Taxonomy" id="301880"/>
    <lineage>
        <taxon>Eukaryota</taxon>
        <taxon>Viridiplantae</taxon>
        <taxon>Streptophyta</taxon>
        <taxon>Embryophyta</taxon>
        <taxon>Tracheophyta</taxon>
        <taxon>Spermatophyta</taxon>
        <taxon>Magnoliopsida</taxon>
        <taxon>eudicotyledons</taxon>
        <taxon>Gunneridae</taxon>
        <taxon>Pentapetalae</taxon>
        <taxon>asterids</taxon>
        <taxon>campanulids</taxon>
        <taxon>Asterales</taxon>
        <taxon>Asteraceae</taxon>
        <taxon>Asteroideae</taxon>
        <taxon>Anthemideae</taxon>
        <taxon>Anthemidinae</taxon>
        <taxon>Tanacetum</taxon>
    </lineage>
</organism>
<sequence>MEAIQAFLKKYDHIPPREKSMALLLAEERFLKVKQAFEEEQNQPKIIQELLLQLIQDLQLLDEILPKQAEEKGTNKQVQKKQEEKSIAELLAEEQAATINSLYQKPDLLQSFIYQDDDNDDDDYDEESIISMNADMSETPSPDAITTSSPIEEPKDSLIMEDEDIDTIPEKESDEENESSVDNLFHILSESKVTSDNESECDLPIFDDSPLDVFDDNCVIFSRPLFDSYGDSTSSEYSSDNDSFLEEDVFSNLPFEFDIESISSDVYPIYDEVLEDIDSTNYLIDSIISFSPKIDHLLEEFADELAFINLIPPGIIGADFDPEGDVVLFLLIR</sequence>
<gene>
    <name evidence="2" type="ORF">Tco_0973848</name>
</gene>
<feature type="region of interest" description="Disordered" evidence="1">
    <location>
        <begin position="134"/>
        <end position="156"/>
    </location>
</feature>
<reference evidence="2" key="1">
    <citation type="journal article" date="2022" name="Int. J. Mol. Sci.">
        <title>Draft Genome of Tanacetum Coccineum: Genomic Comparison of Closely Related Tanacetum-Family Plants.</title>
        <authorList>
            <person name="Yamashiro T."/>
            <person name="Shiraishi A."/>
            <person name="Nakayama K."/>
            <person name="Satake H."/>
        </authorList>
    </citation>
    <scope>NUCLEOTIDE SEQUENCE</scope>
</reference>
<protein>
    <submittedName>
        <fullName evidence="2">Uncharacterized protein</fullName>
    </submittedName>
</protein>
<dbReference type="Proteomes" id="UP001151760">
    <property type="component" value="Unassembled WGS sequence"/>
</dbReference>
<proteinExistence type="predicted"/>
<keyword evidence="3" id="KW-1185">Reference proteome</keyword>
<comment type="caution">
    <text evidence="2">The sequence shown here is derived from an EMBL/GenBank/DDBJ whole genome shotgun (WGS) entry which is preliminary data.</text>
</comment>
<name>A0ABQ5EA08_9ASTR</name>
<feature type="compositionally biased region" description="Polar residues" evidence="1">
    <location>
        <begin position="134"/>
        <end position="150"/>
    </location>
</feature>
<evidence type="ECO:0000313" key="2">
    <source>
        <dbReference type="EMBL" id="GJT47691.1"/>
    </source>
</evidence>
<accession>A0ABQ5EA08</accession>